<protein>
    <submittedName>
        <fullName evidence="1">Uncharacterized protein</fullName>
    </submittedName>
</protein>
<accession>A0A1V4INJ1</accession>
<evidence type="ECO:0000313" key="1">
    <source>
        <dbReference type="EMBL" id="OPJ61618.1"/>
    </source>
</evidence>
<dbReference type="STRING" id="225345.CLCHR_24120"/>
<gene>
    <name evidence="1" type="ORF">CLCHR_24120</name>
</gene>
<keyword evidence="2" id="KW-1185">Reference proteome</keyword>
<dbReference type="SUPFAM" id="SSF89550">
    <property type="entry name" value="PHP domain-like"/>
    <property type="match status" value="1"/>
</dbReference>
<dbReference type="RefSeq" id="WP_242966020.1">
    <property type="nucleotide sequence ID" value="NZ_MZGT01000029.1"/>
</dbReference>
<name>A0A1V4INJ1_9CLOT</name>
<organism evidence="1 2">
    <name type="scientific">Clostridium chromiireducens</name>
    <dbReference type="NCBI Taxonomy" id="225345"/>
    <lineage>
        <taxon>Bacteria</taxon>
        <taxon>Bacillati</taxon>
        <taxon>Bacillota</taxon>
        <taxon>Clostridia</taxon>
        <taxon>Eubacteriales</taxon>
        <taxon>Clostridiaceae</taxon>
        <taxon>Clostridium</taxon>
    </lineage>
</organism>
<dbReference type="AlphaFoldDB" id="A0A1V4INJ1"/>
<sequence length="78" mass="8852">MPLLRDIISCGIKGIEVYSSYHSREQVDFYKEFALKNKLILTCGSDFHGKTKPSISIDGTDCENSEENIISRLKELLI</sequence>
<reference evidence="1 2" key="1">
    <citation type="submission" date="2017-03" db="EMBL/GenBank/DDBJ databases">
        <title>Genome sequence of Clostridium chromiireducens DSM 23318.</title>
        <authorList>
            <person name="Poehlein A."/>
            <person name="Daniel R."/>
        </authorList>
    </citation>
    <scope>NUCLEOTIDE SEQUENCE [LARGE SCALE GENOMIC DNA]</scope>
    <source>
        <strain evidence="1 2">DSM 23318</strain>
    </source>
</reference>
<evidence type="ECO:0000313" key="2">
    <source>
        <dbReference type="Proteomes" id="UP000191056"/>
    </source>
</evidence>
<dbReference type="InterPro" id="IPR016195">
    <property type="entry name" value="Pol/histidinol_Pase-like"/>
</dbReference>
<proteinExistence type="predicted"/>
<dbReference type="Gene3D" id="3.20.20.140">
    <property type="entry name" value="Metal-dependent hydrolases"/>
    <property type="match status" value="1"/>
</dbReference>
<dbReference type="Proteomes" id="UP000191056">
    <property type="component" value="Unassembled WGS sequence"/>
</dbReference>
<dbReference type="EMBL" id="MZGT01000029">
    <property type="protein sequence ID" value="OPJ61618.1"/>
    <property type="molecule type" value="Genomic_DNA"/>
</dbReference>
<comment type="caution">
    <text evidence="1">The sequence shown here is derived from an EMBL/GenBank/DDBJ whole genome shotgun (WGS) entry which is preliminary data.</text>
</comment>